<dbReference type="InterPro" id="IPR051210">
    <property type="entry name" value="Ub_ligase/GEF_domain"/>
</dbReference>
<dbReference type="EMBL" id="CAJNDS010002271">
    <property type="protein sequence ID" value="CAE7404066.1"/>
    <property type="molecule type" value="Genomic_DNA"/>
</dbReference>
<reference evidence="6" key="1">
    <citation type="submission" date="2021-02" db="EMBL/GenBank/DDBJ databases">
        <authorList>
            <person name="Dougan E. K."/>
            <person name="Rhodes N."/>
            <person name="Thang M."/>
            <person name="Chan C."/>
        </authorList>
    </citation>
    <scope>NUCLEOTIDE SEQUENCE</scope>
</reference>
<feature type="region of interest" description="Disordered" evidence="4">
    <location>
        <begin position="563"/>
        <end position="637"/>
    </location>
</feature>
<evidence type="ECO:0000259" key="5">
    <source>
        <dbReference type="Pfam" id="PF25390"/>
    </source>
</evidence>
<name>A0A812QUH6_9DINO</name>
<dbReference type="InterPro" id="IPR000408">
    <property type="entry name" value="Reg_chr_condens"/>
</dbReference>
<comment type="caution">
    <text evidence="6">The sequence shown here is derived from an EMBL/GenBank/DDBJ whole genome shotgun (WGS) entry which is preliminary data.</text>
</comment>
<proteinExistence type="predicted"/>
<dbReference type="InterPro" id="IPR009091">
    <property type="entry name" value="RCC1/BLIP-II"/>
</dbReference>
<dbReference type="AlphaFoldDB" id="A0A812QUH6"/>
<organism evidence="6 7">
    <name type="scientific">Symbiodinium natans</name>
    <dbReference type="NCBI Taxonomy" id="878477"/>
    <lineage>
        <taxon>Eukaryota</taxon>
        <taxon>Sar</taxon>
        <taxon>Alveolata</taxon>
        <taxon>Dinophyceae</taxon>
        <taxon>Suessiales</taxon>
        <taxon>Symbiodiniaceae</taxon>
        <taxon>Symbiodinium</taxon>
    </lineage>
</organism>
<evidence type="ECO:0000256" key="4">
    <source>
        <dbReference type="SAM" id="MobiDB-lite"/>
    </source>
</evidence>
<dbReference type="InterPro" id="IPR058923">
    <property type="entry name" value="RCC1-like_dom"/>
</dbReference>
<dbReference type="PROSITE" id="PS50012">
    <property type="entry name" value="RCC1_3"/>
    <property type="match status" value="7"/>
</dbReference>
<dbReference type="Pfam" id="PF00415">
    <property type="entry name" value="RCC1"/>
    <property type="match status" value="3"/>
</dbReference>
<protein>
    <submittedName>
        <fullName evidence="6">HERC2 protein</fullName>
    </submittedName>
</protein>
<feature type="repeat" description="RCC1" evidence="2">
    <location>
        <begin position="220"/>
        <end position="271"/>
    </location>
</feature>
<feature type="repeat" description="RCC1" evidence="2">
    <location>
        <begin position="168"/>
        <end position="219"/>
    </location>
</feature>
<feature type="repeat" description="RCC1" evidence="2">
    <location>
        <begin position="115"/>
        <end position="166"/>
    </location>
</feature>
<keyword evidence="1" id="KW-0677">Repeat</keyword>
<feature type="domain" description="RCC1-like" evidence="5">
    <location>
        <begin position="10"/>
        <end position="215"/>
    </location>
</feature>
<accession>A0A812QUH6</accession>
<evidence type="ECO:0000313" key="6">
    <source>
        <dbReference type="EMBL" id="CAE7404066.1"/>
    </source>
</evidence>
<keyword evidence="3" id="KW-0175">Coiled coil</keyword>
<dbReference type="PROSITE" id="PS00626">
    <property type="entry name" value="RCC1_2"/>
    <property type="match status" value="3"/>
</dbReference>
<dbReference type="PANTHER" id="PTHR22870:SF408">
    <property type="entry name" value="OS09G0560450 PROTEIN"/>
    <property type="match status" value="1"/>
</dbReference>
<feature type="compositionally biased region" description="Low complexity" evidence="4">
    <location>
        <begin position="604"/>
        <end position="629"/>
    </location>
</feature>
<feature type="compositionally biased region" description="Basic and acidic residues" evidence="4">
    <location>
        <begin position="387"/>
        <end position="407"/>
    </location>
</feature>
<feature type="repeat" description="RCC1" evidence="2">
    <location>
        <begin position="272"/>
        <end position="324"/>
    </location>
</feature>
<dbReference type="SUPFAM" id="SSF50985">
    <property type="entry name" value="RCC1/BLIP-II"/>
    <property type="match status" value="2"/>
</dbReference>
<evidence type="ECO:0000256" key="2">
    <source>
        <dbReference type="PROSITE-ProRule" id="PRU00235"/>
    </source>
</evidence>
<gene>
    <name evidence="6" type="primary">HERC2</name>
    <name evidence="6" type="ORF">SNAT2548_LOCUS21986</name>
</gene>
<feature type="coiled-coil region" evidence="3">
    <location>
        <begin position="459"/>
        <end position="525"/>
    </location>
</feature>
<feature type="repeat" description="RCC1" evidence="2">
    <location>
        <begin position="63"/>
        <end position="114"/>
    </location>
</feature>
<feature type="region of interest" description="Disordered" evidence="4">
    <location>
        <begin position="381"/>
        <end position="408"/>
    </location>
</feature>
<keyword evidence="7" id="KW-1185">Reference proteome</keyword>
<dbReference type="Gene3D" id="2.130.10.30">
    <property type="entry name" value="Regulator of chromosome condensation 1/beta-lactamase-inhibitor protein II"/>
    <property type="match status" value="2"/>
</dbReference>
<dbReference type="Proteomes" id="UP000604046">
    <property type="component" value="Unassembled WGS sequence"/>
</dbReference>
<feature type="repeat" description="RCC1" evidence="2">
    <location>
        <begin position="325"/>
        <end position="375"/>
    </location>
</feature>
<feature type="repeat" description="RCC1" evidence="2">
    <location>
        <begin position="8"/>
        <end position="62"/>
    </location>
</feature>
<evidence type="ECO:0000313" key="7">
    <source>
        <dbReference type="Proteomes" id="UP000604046"/>
    </source>
</evidence>
<dbReference type="Pfam" id="PF25390">
    <property type="entry name" value="WD40_RLD"/>
    <property type="match status" value="1"/>
</dbReference>
<feature type="compositionally biased region" description="Low complexity" evidence="4">
    <location>
        <begin position="566"/>
        <end position="591"/>
    </location>
</feature>
<sequence>MGQSSTTAGAVVWGSSEHGQLGLGSLPAEDRAVAPRLLEGLRAVPVKQVVCGANFSGAVTEGGEVYMWGYGKDGQLGHGDTKDVHMPRALRSLQSKVIRSVSCGEHHAAAVSEGGALFTWGRGQNGRLGHGSTDNELLPKAVELLSGHAVASVACGEFHTACVLQSAPHVYTWGLGLSGRLGHGDESDRYSPSFVEAFTGMQIFALACGGHHTAAVGEQCQVMTWGGGAFGKLGHGNRLAQTTPKVVIALQGKRVVQVALGPHHSAALTQRGEVFTWGQAGRLGHASQGAEVDEMLPRQVAALSHVAVAQISCGHSHCAAVTETGDVWAWGSARTYGHTEPGAYPNVPTMIKVLTGKAIVHVACGVSHNIALSDYRRLQARAGHRGGRSDGEDRLRSTPDGKKEALESRPAVTLKGLMLDTTIHKAPWDEGGERDGSPLSSQKETAFLNSELKSYQEQTLRLAKLLQETRTKLETLQNENSFLKSELEVMHQCSNDADERLDTLRRHFNERLREMERRYNDKERSWRETFSRLRSHLGVGAVAEPSHEEDDTPGLAMLEEEVQNQEPTAPASGEAAGAAAAAAVTAMGSGARLAAPETAVPAEAGASTQAAGAGATSGARSRSSGLGALFTGGPTAP</sequence>
<dbReference type="PRINTS" id="PR00633">
    <property type="entry name" value="RCCNDNSATION"/>
</dbReference>
<dbReference type="OrthoDB" id="10256179at2759"/>
<evidence type="ECO:0000256" key="3">
    <source>
        <dbReference type="SAM" id="Coils"/>
    </source>
</evidence>
<evidence type="ECO:0000256" key="1">
    <source>
        <dbReference type="ARBA" id="ARBA00022737"/>
    </source>
</evidence>
<dbReference type="PANTHER" id="PTHR22870">
    <property type="entry name" value="REGULATOR OF CHROMOSOME CONDENSATION"/>
    <property type="match status" value="1"/>
</dbReference>